<keyword evidence="1" id="KW-1133">Transmembrane helix</keyword>
<proteinExistence type="predicted"/>
<comment type="caution">
    <text evidence="2">The sequence shown here is derived from an EMBL/GenBank/DDBJ whole genome shotgun (WGS) entry which is preliminary data.</text>
</comment>
<gene>
    <name evidence="2" type="ORF">Sradi_5693400</name>
</gene>
<accession>A0AAW2L510</accession>
<protein>
    <submittedName>
        <fullName evidence="2">Uncharacterized protein</fullName>
    </submittedName>
</protein>
<evidence type="ECO:0000256" key="1">
    <source>
        <dbReference type="SAM" id="Phobius"/>
    </source>
</evidence>
<name>A0AAW2L510_SESRA</name>
<dbReference type="EMBL" id="JACGWJ010000026">
    <property type="protein sequence ID" value="KAL0312941.1"/>
    <property type="molecule type" value="Genomic_DNA"/>
</dbReference>
<evidence type="ECO:0000313" key="2">
    <source>
        <dbReference type="EMBL" id="KAL0312941.1"/>
    </source>
</evidence>
<feature type="transmembrane region" description="Helical" evidence="1">
    <location>
        <begin position="12"/>
        <end position="33"/>
    </location>
</feature>
<dbReference type="AlphaFoldDB" id="A0AAW2L510"/>
<organism evidence="2">
    <name type="scientific">Sesamum radiatum</name>
    <name type="common">Black benniseed</name>
    <dbReference type="NCBI Taxonomy" id="300843"/>
    <lineage>
        <taxon>Eukaryota</taxon>
        <taxon>Viridiplantae</taxon>
        <taxon>Streptophyta</taxon>
        <taxon>Embryophyta</taxon>
        <taxon>Tracheophyta</taxon>
        <taxon>Spermatophyta</taxon>
        <taxon>Magnoliopsida</taxon>
        <taxon>eudicotyledons</taxon>
        <taxon>Gunneridae</taxon>
        <taxon>Pentapetalae</taxon>
        <taxon>asterids</taxon>
        <taxon>lamiids</taxon>
        <taxon>Lamiales</taxon>
        <taxon>Pedaliaceae</taxon>
        <taxon>Sesamum</taxon>
    </lineage>
</organism>
<sequence>MAREHWIRLCQSGLGTNLGGLGIIDVGAVNFALMSRRMRAVMQQLLHQSRLHGYYNTEIKSLEYGLRGSPQELGAGGRF</sequence>
<keyword evidence="1" id="KW-0472">Membrane</keyword>
<reference evidence="2" key="2">
    <citation type="journal article" date="2024" name="Plant">
        <title>Genomic evolution and insights into agronomic trait innovations of Sesamum species.</title>
        <authorList>
            <person name="Miao H."/>
            <person name="Wang L."/>
            <person name="Qu L."/>
            <person name="Liu H."/>
            <person name="Sun Y."/>
            <person name="Le M."/>
            <person name="Wang Q."/>
            <person name="Wei S."/>
            <person name="Zheng Y."/>
            <person name="Lin W."/>
            <person name="Duan Y."/>
            <person name="Cao H."/>
            <person name="Xiong S."/>
            <person name="Wang X."/>
            <person name="Wei L."/>
            <person name="Li C."/>
            <person name="Ma Q."/>
            <person name="Ju M."/>
            <person name="Zhao R."/>
            <person name="Li G."/>
            <person name="Mu C."/>
            <person name="Tian Q."/>
            <person name="Mei H."/>
            <person name="Zhang T."/>
            <person name="Gao T."/>
            <person name="Zhang H."/>
        </authorList>
    </citation>
    <scope>NUCLEOTIDE SEQUENCE</scope>
    <source>
        <strain evidence="2">G02</strain>
    </source>
</reference>
<reference evidence="2" key="1">
    <citation type="submission" date="2020-06" db="EMBL/GenBank/DDBJ databases">
        <authorList>
            <person name="Li T."/>
            <person name="Hu X."/>
            <person name="Zhang T."/>
            <person name="Song X."/>
            <person name="Zhang H."/>
            <person name="Dai N."/>
            <person name="Sheng W."/>
            <person name="Hou X."/>
            <person name="Wei L."/>
        </authorList>
    </citation>
    <scope>NUCLEOTIDE SEQUENCE</scope>
    <source>
        <strain evidence="2">G02</strain>
        <tissue evidence="2">Leaf</tissue>
    </source>
</reference>
<keyword evidence="1" id="KW-0812">Transmembrane</keyword>